<dbReference type="Proteomes" id="UP000245783">
    <property type="component" value="Unassembled WGS sequence"/>
</dbReference>
<name>A0A316VZ45_9BASI</name>
<sequence>MPPPEPTLSPLRFDGGLMSLFAPQKLPYRRLDRSTTYQVLATCQTRNANPSPCTRDCWPRRGAGRTSGSCHAPRRG</sequence>
<evidence type="ECO:0000313" key="1">
    <source>
        <dbReference type="EMBL" id="PWN42790.1"/>
    </source>
</evidence>
<dbReference type="GeneID" id="37032001"/>
<accession>A0A316VZ45</accession>
<gene>
    <name evidence="1" type="ORF">IE81DRAFT_115663</name>
</gene>
<proteinExistence type="predicted"/>
<dbReference type="InParanoid" id="A0A316VZ45"/>
<dbReference type="EMBL" id="KZ819376">
    <property type="protein sequence ID" value="PWN42790.1"/>
    <property type="molecule type" value="Genomic_DNA"/>
</dbReference>
<protein>
    <submittedName>
        <fullName evidence="1">Uncharacterized protein</fullName>
    </submittedName>
</protein>
<dbReference type="AlphaFoldDB" id="A0A316VZ45"/>
<dbReference type="RefSeq" id="XP_025369950.1">
    <property type="nucleotide sequence ID" value="XM_025510131.1"/>
</dbReference>
<reference evidence="1 2" key="1">
    <citation type="journal article" date="2018" name="Mol. Biol. Evol.">
        <title>Broad Genomic Sampling Reveals a Smut Pathogenic Ancestry of the Fungal Clade Ustilaginomycotina.</title>
        <authorList>
            <person name="Kijpornyongpan T."/>
            <person name="Mondo S.J."/>
            <person name="Barry K."/>
            <person name="Sandor L."/>
            <person name="Lee J."/>
            <person name="Lipzen A."/>
            <person name="Pangilinan J."/>
            <person name="LaButti K."/>
            <person name="Hainaut M."/>
            <person name="Henrissat B."/>
            <person name="Grigoriev I.V."/>
            <person name="Spatafora J.W."/>
            <person name="Aime M.C."/>
        </authorList>
    </citation>
    <scope>NUCLEOTIDE SEQUENCE [LARGE SCALE GENOMIC DNA]</scope>
    <source>
        <strain evidence="1 2">MCA 4658</strain>
    </source>
</reference>
<organism evidence="1 2">
    <name type="scientific">Ceraceosorus guamensis</name>
    <dbReference type="NCBI Taxonomy" id="1522189"/>
    <lineage>
        <taxon>Eukaryota</taxon>
        <taxon>Fungi</taxon>
        <taxon>Dikarya</taxon>
        <taxon>Basidiomycota</taxon>
        <taxon>Ustilaginomycotina</taxon>
        <taxon>Exobasidiomycetes</taxon>
        <taxon>Ceraceosorales</taxon>
        <taxon>Ceraceosoraceae</taxon>
        <taxon>Ceraceosorus</taxon>
    </lineage>
</organism>
<keyword evidence="2" id="KW-1185">Reference proteome</keyword>
<evidence type="ECO:0000313" key="2">
    <source>
        <dbReference type="Proteomes" id="UP000245783"/>
    </source>
</evidence>